<keyword evidence="3" id="KW-1185">Reference proteome</keyword>
<accession>A0A7V9Z1I2</accession>
<gene>
    <name evidence="2" type="ORF">HNQ85_002693</name>
</gene>
<protein>
    <submittedName>
        <fullName evidence="2">Uncharacterized protein</fullName>
    </submittedName>
</protein>
<evidence type="ECO:0000313" key="3">
    <source>
        <dbReference type="Proteomes" id="UP000580891"/>
    </source>
</evidence>
<proteinExistence type="predicted"/>
<evidence type="ECO:0000313" key="2">
    <source>
        <dbReference type="EMBL" id="MBA2872384.1"/>
    </source>
</evidence>
<dbReference type="AlphaFoldDB" id="A0A7V9Z1I2"/>
<dbReference type="Proteomes" id="UP000580891">
    <property type="component" value="Unassembled WGS sequence"/>
</dbReference>
<name>A0A7V9Z1I2_9BACL</name>
<keyword evidence="1" id="KW-1133">Transmembrane helix</keyword>
<evidence type="ECO:0000256" key="1">
    <source>
        <dbReference type="SAM" id="Phobius"/>
    </source>
</evidence>
<organism evidence="2 3">
    <name type="scientific">[Anoxybacillus] calidus</name>
    <dbReference type="NCBI Taxonomy" id="575178"/>
    <lineage>
        <taxon>Bacteria</taxon>
        <taxon>Bacillati</taxon>
        <taxon>Bacillota</taxon>
        <taxon>Bacilli</taxon>
        <taxon>Bacillales</taxon>
        <taxon>Anoxybacillaceae</taxon>
        <taxon>Paranoxybacillus</taxon>
    </lineage>
</organism>
<feature type="transmembrane region" description="Helical" evidence="1">
    <location>
        <begin position="7"/>
        <end position="24"/>
    </location>
</feature>
<sequence length="72" mass="8668">MKIKSLFYYVLILAVFYLSGHSFHIDWLIFYQQELFRDGSLKEASGSIMPFVLVFLLYYWFTTNKIKMAKKQ</sequence>
<keyword evidence="1" id="KW-0472">Membrane</keyword>
<comment type="caution">
    <text evidence="2">The sequence shown here is derived from an EMBL/GenBank/DDBJ whole genome shotgun (WGS) entry which is preliminary data.</text>
</comment>
<dbReference type="RefSeq" id="WP_181538144.1">
    <property type="nucleotide sequence ID" value="NZ_JACDUU010000006.1"/>
</dbReference>
<feature type="transmembrane region" description="Helical" evidence="1">
    <location>
        <begin position="44"/>
        <end position="61"/>
    </location>
</feature>
<keyword evidence="1" id="KW-0812">Transmembrane</keyword>
<reference evidence="2 3" key="1">
    <citation type="submission" date="2020-07" db="EMBL/GenBank/DDBJ databases">
        <title>Genomic Encyclopedia of Type Strains, Phase IV (KMG-IV): sequencing the most valuable type-strain genomes for metagenomic binning, comparative biology and taxonomic classification.</title>
        <authorList>
            <person name="Goeker M."/>
        </authorList>
    </citation>
    <scope>NUCLEOTIDE SEQUENCE [LARGE SCALE GENOMIC DNA]</scope>
    <source>
        <strain evidence="2 3">DSM 25220</strain>
    </source>
</reference>
<dbReference type="EMBL" id="JACDUU010000006">
    <property type="protein sequence ID" value="MBA2872384.1"/>
    <property type="molecule type" value="Genomic_DNA"/>
</dbReference>